<dbReference type="EMBL" id="LAQI01000078">
    <property type="protein sequence ID" value="KKY22212.1"/>
    <property type="molecule type" value="Genomic_DNA"/>
</dbReference>
<feature type="region of interest" description="Disordered" evidence="1">
    <location>
        <begin position="1"/>
        <end position="24"/>
    </location>
</feature>
<proteinExistence type="predicted"/>
<dbReference type="GeneID" id="92010158"/>
<evidence type="ECO:0000256" key="1">
    <source>
        <dbReference type="SAM" id="MobiDB-lite"/>
    </source>
</evidence>
<evidence type="ECO:0000313" key="4">
    <source>
        <dbReference type="Proteomes" id="UP000034182"/>
    </source>
</evidence>
<keyword evidence="5" id="KW-1185">Reference proteome</keyword>
<accession>A0A0G2EH81</accession>
<feature type="compositionally biased region" description="Low complexity" evidence="1">
    <location>
        <begin position="54"/>
        <end position="85"/>
    </location>
</feature>
<feature type="region of interest" description="Disordered" evidence="1">
    <location>
        <begin position="47"/>
        <end position="85"/>
    </location>
</feature>
<dbReference type="EMBL" id="JAJVCZ030000006">
    <property type="protein sequence ID" value="KAL0258576.1"/>
    <property type="molecule type" value="Genomic_DNA"/>
</dbReference>
<sequence>MSSATARVYVTDDYSAPMSPQHNFANSYDLDNPTASMSIYARVMHEHTKHQLESATSSARRRSQGGSTSSLSSESSRGSVSSASS</sequence>
<dbReference type="AlphaFoldDB" id="A0A0G2EH81"/>
<dbReference type="Proteomes" id="UP001430584">
    <property type="component" value="Unassembled WGS sequence"/>
</dbReference>
<reference evidence="2 5" key="3">
    <citation type="submission" date="2024-02" db="EMBL/GenBank/DDBJ databases">
        <title>De novo assembly and annotation of 12 fungi associated with fruit tree decline syndrome in Ontario, Canada.</title>
        <authorList>
            <person name="Sulman M."/>
            <person name="Ellouze W."/>
            <person name="Ilyukhin E."/>
        </authorList>
    </citation>
    <scope>NUCLEOTIDE SEQUENCE [LARGE SCALE GENOMIC DNA]</scope>
    <source>
        <strain evidence="2 5">FDS-637</strain>
    </source>
</reference>
<gene>
    <name evidence="2" type="ORF">SLS55_006073</name>
    <name evidence="3" type="ORF">UCDDS831_g03770</name>
</gene>
<evidence type="ECO:0000313" key="2">
    <source>
        <dbReference type="EMBL" id="KAL0258576.1"/>
    </source>
</evidence>
<dbReference type="RefSeq" id="XP_066631605.1">
    <property type="nucleotide sequence ID" value="XM_066777510.1"/>
</dbReference>
<dbReference type="Proteomes" id="UP000034182">
    <property type="component" value="Unassembled WGS sequence"/>
</dbReference>
<evidence type="ECO:0000313" key="3">
    <source>
        <dbReference type="EMBL" id="KKY22212.1"/>
    </source>
</evidence>
<reference evidence="3 4" key="2">
    <citation type="submission" date="2015-05" db="EMBL/GenBank/DDBJ databases">
        <title>Distinctive expansion of gene families associated with plant cell wall degradation and secondary metabolism in the genomes of grapevine trunk pathogens.</title>
        <authorList>
            <person name="Lawrence D.P."/>
            <person name="Travadon R."/>
            <person name="Rolshausen P.E."/>
            <person name="Baumgartner K."/>
        </authorList>
    </citation>
    <scope>NUCLEOTIDE SEQUENCE [LARGE SCALE GENOMIC DNA]</scope>
    <source>
        <strain evidence="3">DS831</strain>
    </source>
</reference>
<organism evidence="3 4">
    <name type="scientific">Diplodia seriata</name>
    <dbReference type="NCBI Taxonomy" id="420778"/>
    <lineage>
        <taxon>Eukaryota</taxon>
        <taxon>Fungi</taxon>
        <taxon>Dikarya</taxon>
        <taxon>Ascomycota</taxon>
        <taxon>Pezizomycotina</taxon>
        <taxon>Dothideomycetes</taxon>
        <taxon>Dothideomycetes incertae sedis</taxon>
        <taxon>Botryosphaeriales</taxon>
        <taxon>Botryosphaeriaceae</taxon>
        <taxon>Diplodia</taxon>
    </lineage>
</organism>
<protein>
    <submittedName>
        <fullName evidence="3">Uncharacterized protein</fullName>
    </submittedName>
</protein>
<reference evidence="3 4" key="1">
    <citation type="submission" date="2015-03" db="EMBL/GenBank/DDBJ databases">
        <authorList>
            <person name="Morales-Cruz A."/>
            <person name="Amrine K.C."/>
            <person name="Cantu D."/>
        </authorList>
    </citation>
    <scope>NUCLEOTIDE SEQUENCE [LARGE SCALE GENOMIC DNA]</scope>
    <source>
        <strain evidence="3">DS831</strain>
    </source>
</reference>
<name>A0A0G2EH81_9PEZI</name>
<comment type="caution">
    <text evidence="3">The sequence shown here is derived from an EMBL/GenBank/DDBJ whole genome shotgun (WGS) entry which is preliminary data.</text>
</comment>
<evidence type="ECO:0000313" key="5">
    <source>
        <dbReference type="Proteomes" id="UP001430584"/>
    </source>
</evidence>